<evidence type="ECO:0000313" key="2">
    <source>
        <dbReference type="Proteomes" id="UP001151760"/>
    </source>
</evidence>
<reference evidence="1" key="2">
    <citation type="submission" date="2022-01" db="EMBL/GenBank/DDBJ databases">
        <authorList>
            <person name="Yamashiro T."/>
            <person name="Shiraishi A."/>
            <person name="Satake H."/>
            <person name="Nakayama K."/>
        </authorList>
    </citation>
    <scope>NUCLEOTIDE SEQUENCE</scope>
</reference>
<name>A0ABQ4ZWQ6_9ASTR</name>
<dbReference type="Proteomes" id="UP001151760">
    <property type="component" value="Unassembled WGS sequence"/>
</dbReference>
<evidence type="ECO:0000313" key="1">
    <source>
        <dbReference type="EMBL" id="GJS93577.1"/>
    </source>
</evidence>
<gene>
    <name evidence="1" type="ORF">Tco_0800545</name>
</gene>
<protein>
    <submittedName>
        <fullName evidence="1">Uncharacterized protein</fullName>
    </submittedName>
</protein>
<accession>A0ABQ4ZWQ6</accession>
<keyword evidence="2" id="KW-1185">Reference proteome</keyword>
<sequence>MERRSRAYDVTKKTSKLCFLNNPSPSHLKGRVGHLLKSFFSTLQPFKKEESGNMEMEPDSENMMMNEYLEYEAAKERQLWDDVRSRRSPINYDEADVDSFHRNKNIENMTIAEYNLYVAKQSLGMNPLSAKNVKRMGRDIVQDSIWEHDDDLEEDQEDDGNDRDTFDIWNITVEDVERIRQFFTPNVPNAIENVIQPLIPKTLLTTPPNEDYVAPATKSILDDLLQEFGDEILNVTMVNERAKCNLAKDIEELKRLLAKEPQLSLEGDEIQGLHDSFYVVK</sequence>
<comment type="caution">
    <text evidence="1">The sequence shown here is derived from an EMBL/GenBank/DDBJ whole genome shotgun (WGS) entry which is preliminary data.</text>
</comment>
<organism evidence="1 2">
    <name type="scientific">Tanacetum coccineum</name>
    <dbReference type="NCBI Taxonomy" id="301880"/>
    <lineage>
        <taxon>Eukaryota</taxon>
        <taxon>Viridiplantae</taxon>
        <taxon>Streptophyta</taxon>
        <taxon>Embryophyta</taxon>
        <taxon>Tracheophyta</taxon>
        <taxon>Spermatophyta</taxon>
        <taxon>Magnoliopsida</taxon>
        <taxon>eudicotyledons</taxon>
        <taxon>Gunneridae</taxon>
        <taxon>Pentapetalae</taxon>
        <taxon>asterids</taxon>
        <taxon>campanulids</taxon>
        <taxon>Asterales</taxon>
        <taxon>Asteraceae</taxon>
        <taxon>Asteroideae</taxon>
        <taxon>Anthemideae</taxon>
        <taxon>Anthemidinae</taxon>
        <taxon>Tanacetum</taxon>
    </lineage>
</organism>
<reference evidence="1" key="1">
    <citation type="journal article" date="2022" name="Int. J. Mol. Sci.">
        <title>Draft Genome of Tanacetum Coccineum: Genomic Comparison of Closely Related Tanacetum-Family Plants.</title>
        <authorList>
            <person name="Yamashiro T."/>
            <person name="Shiraishi A."/>
            <person name="Nakayama K."/>
            <person name="Satake H."/>
        </authorList>
    </citation>
    <scope>NUCLEOTIDE SEQUENCE</scope>
</reference>
<proteinExistence type="predicted"/>
<dbReference type="EMBL" id="BQNB010011667">
    <property type="protein sequence ID" value="GJS93577.1"/>
    <property type="molecule type" value="Genomic_DNA"/>
</dbReference>